<dbReference type="KEGG" id="tmai:FVE67_08845"/>
<proteinExistence type="inferred from homology"/>
<dbReference type="EMBL" id="CP042909">
    <property type="protein sequence ID" value="QJA06889.1"/>
    <property type="molecule type" value="Genomic_DNA"/>
</dbReference>
<dbReference type="Pfam" id="PF02224">
    <property type="entry name" value="Cytidylate_kin"/>
    <property type="match status" value="1"/>
</dbReference>
<dbReference type="GO" id="GO:0036431">
    <property type="term" value="F:dCMP kinase activity"/>
    <property type="evidence" value="ECO:0007669"/>
    <property type="project" value="InterPro"/>
</dbReference>
<feature type="binding site" evidence="8">
    <location>
        <begin position="11"/>
        <end position="19"/>
    </location>
    <ligand>
        <name>ATP</name>
        <dbReference type="ChEBI" id="CHEBI:30616"/>
    </ligand>
</feature>
<accession>A0A6H1WUR0</accession>
<dbReference type="RefSeq" id="WP_168720237.1">
    <property type="nucleotide sequence ID" value="NZ_CP042909.1"/>
</dbReference>
<comment type="similarity">
    <text evidence="1 8">Belongs to the cytidylate kinase family. Type 1 subfamily.</text>
</comment>
<evidence type="ECO:0000313" key="10">
    <source>
        <dbReference type="EMBL" id="QJA06889.1"/>
    </source>
</evidence>
<feature type="domain" description="Cytidylate kinase" evidence="9">
    <location>
        <begin position="7"/>
        <end position="221"/>
    </location>
</feature>
<dbReference type="Gene3D" id="3.40.50.300">
    <property type="entry name" value="P-loop containing nucleotide triphosphate hydrolases"/>
    <property type="match status" value="1"/>
</dbReference>
<name>A0A6H1WUR0_9BACT</name>
<dbReference type="GO" id="GO:0005524">
    <property type="term" value="F:ATP binding"/>
    <property type="evidence" value="ECO:0007669"/>
    <property type="project" value="UniProtKB-UniRule"/>
</dbReference>
<evidence type="ECO:0000256" key="4">
    <source>
        <dbReference type="ARBA" id="ARBA00022777"/>
    </source>
</evidence>
<evidence type="ECO:0000313" key="11">
    <source>
        <dbReference type="Proteomes" id="UP000501253"/>
    </source>
</evidence>
<dbReference type="AlphaFoldDB" id="A0A6H1WUR0"/>
<gene>
    <name evidence="8" type="primary">cmk</name>
    <name evidence="10" type="ORF">FVE67_08845</name>
</gene>
<keyword evidence="3 8" id="KW-0547">Nucleotide-binding</keyword>
<dbReference type="GO" id="GO:0006220">
    <property type="term" value="P:pyrimidine nucleotide metabolic process"/>
    <property type="evidence" value="ECO:0007669"/>
    <property type="project" value="UniProtKB-UniRule"/>
</dbReference>
<dbReference type="Proteomes" id="UP000501253">
    <property type="component" value="Chromosome"/>
</dbReference>
<evidence type="ECO:0000259" key="9">
    <source>
        <dbReference type="Pfam" id="PF02224"/>
    </source>
</evidence>
<dbReference type="InterPro" id="IPR003136">
    <property type="entry name" value="Cytidylate_kin"/>
</dbReference>
<keyword evidence="4 8" id="KW-0418">Kinase</keyword>
<evidence type="ECO:0000256" key="8">
    <source>
        <dbReference type="HAMAP-Rule" id="MF_00238"/>
    </source>
</evidence>
<dbReference type="NCBIfam" id="TIGR00017">
    <property type="entry name" value="cmk"/>
    <property type="match status" value="1"/>
</dbReference>
<evidence type="ECO:0000256" key="2">
    <source>
        <dbReference type="ARBA" id="ARBA00022679"/>
    </source>
</evidence>
<comment type="catalytic activity">
    <reaction evidence="7 8">
        <text>CMP + ATP = CDP + ADP</text>
        <dbReference type="Rhea" id="RHEA:11600"/>
        <dbReference type="ChEBI" id="CHEBI:30616"/>
        <dbReference type="ChEBI" id="CHEBI:58069"/>
        <dbReference type="ChEBI" id="CHEBI:60377"/>
        <dbReference type="ChEBI" id="CHEBI:456216"/>
        <dbReference type="EC" id="2.7.4.25"/>
    </reaction>
</comment>
<dbReference type="EC" id="2.7.4.25" evidence="8"/>
<dbReference type="SUPFAM" id="SSF52540">
    <property type="entry name" value="P-loop containing nucleoside triphosphate hydrolases"/>
    <property type="match status" value="1"/>
</dbReference>
<keyword evidence="5 8" id="KW-0067">ATP-binding</keyword>
<keyword evidence="11" id="KW-1185">Reference proteome</keyword>
<protein>
    <recommendedName>
        <fullName evidence="8">Cytidylate kinase</fullName>
        <shortName evidence="8">CK</shortName>
        <ecNumber evidence="8">2.7.4.25</ecNumber>
    </recommendedName>
    <alternativeName>
        <fullName evidence="8">Cytidine monophosphate kinase</fullName>
        <shortName evidence="8">CMP kinase</shortName>
    </alternativeName>
</protein>
<dbReference type="HAMAP" id="MF_00238">
    <property type="entry name" value="Cytidyl_kinase_type1"/>
    <property type="match status" value="1"/>
</dbReference>
<evidence type="ECO:0000256" key="6">
    <source>
        <dbReference type="ARBA" id="ARBA00047615"/>
    </source>
</evidence>
<evidence type="ECO:0000256" key="7">
    <source>
        <dbReference type="ARBA" id="ARBA00048478"/>
    </source>
</evidence>
<reference evidence="10 11" key="1">
    <citation type="submission" date="2019-08" db="EMBL/GenBank/DDBJ databases">
        <title>Complete genome sequence of Thermosulfurimonas marina SU872T, an anaerobic thermophilic chemolithoautotrophic bacterium isolated from a shallow marine hydrothermal vent.</title>
        <authorList>
            <person name="Allioux M."/>
            <person name="Jebbar M."/>
            <person name="Slobodkina G."/>
            <person name="Slobodkin A."/>
            <person name="Moalic Y."/>
            <person name="Frolova A."/>
            <person name="Shao Z."/>
            <person name="Alain K."/>
        </authorList>
    </citation>
    <scope>NUCLEOTIDE SEQUENCE [LARGE SCALE GENOMIC DNA]</scope>
    <source>
        <strain evidence="10 11">SU872</strain>
    </source>
</reference>
<keyword evidence="8" id="KW-0963">Cytoplasm</keyword>
<comment type="catalytic activity">
    <reaction evidence="6 8">
        <text>dCMP + ATP = dCDP + ADP</text>
        <dbReference type="Rhea" id="RHEA:25094"/>
        <dbReference type="ChEBI" id="CHEBI:30616"/>
        <dbReference type="ChEBI" id="CHEBI:57566"/>
        <dbReference type="ChEBI" id="CHEBI:58593"/>
        <dbReference type="ChEBI" id="CHEBI:456216"/>
        <dbReference type="EC" id="2.7.4.25"/>
    </reaction>
</comment>
<sequence>MRAPEIITIDGPAGSGKTTVARMLARHLGWRLLESGSLYRALTWLALSEAPELLKERGPRLMKFLRERLPDLRFEASEKGLSLFFREKPLREELRLPEVEARVSELAAVPEVRELVGEILRELAREGRVVAEGRDMGTVVFPEAQAKFFLTASDEVRAERRLRDWRAQGLSVTREEVLASLKARDQKDSTRKTAPLTIPQGALVIDTSEKSPEEVLKEILSRLP</sequence>
<evidence type="ECO:0000256" key="5">
    <source>
        <dbReference type="ARBA" id="ARBA00022840"/>
    </source>
</evidence>
<evidence type="ECO:0000256" key="1">
    <source>
        <dbReference type="ARBA" id="ARBA00009427"/>
    </source>
</evidence>
<dbReference type="CDD" id="cd02020">
    <property type="entry name" value="CMPK"/>
    <property type="match status" value="1"/>
</dbReference>
<comment type="subcellular location">
    <subcellularLocation>
        <location evidence="8">Cytoplasm</location>
    </subcellularLocation>
</comment>
<keyword evidence="2 8" id="KW-0808">Transferase</keyword>
<dbReference type="InterPro" id="IPR027417">
    <property type="entry name" value="P-loop_NTPase"/>
</dbReference>
<dbReference type="GO" id="GO:0005737">
    <property type="term" value="C:cytoplasm"/>
    <property type="evidence" value="ECO:0007669"/>
    <property type="project" value="UniProtKB-SubCell"/>
</dbReference>
<dbReference type="InterPro" id="IPR011994">
    <property type="entry name" value="Cytidylate_kinase_dom"/>
</dbReference>
<evidence type="ECO:0000256" key="3">
    <source>
        <dbReference type="ARBA" id="ARBA00022741"/>
    </source>
</evidence>
<organism evidence="10 11">
    <name type="scientific">Thermosulfurimonas marina</name>
    <dbReference type="NCBI Taxonomy" id="2047767"/>
    <lineage>
        <taxon>Bacteria</taxon>
        <taxon>Pseudomonadati</taxon>
        <taxon>Thermodesulfobacteriota</taxon>
        <taxon>Thermodesulfobacteria</taxon>
        <taxon>Thermodesulfobacteriales</taxon>
        <taxon>Thermodesulfobacteriaceae</taxon>
        <taxon>Thermosulfurimonas</taxon>
    </lineage>
</organism>